<evidence type="ECO:0000313" key="5">
    <source>
        <dbReference type="Proteomes" id="UP001174748"/>
    </source>
</evidence>
<dbReference type="PANTHER" id="PTHR32182">
    <property type="entry name" value="DNA REPLICATION AND REPAIR PROTEIN RECF"/>
    <property type="match status" value="1"/>
</dbReference>
<dbReference type="GO" id="GO:0000731">
    <property type="term" value="P:DNA synthesis involved in DNA repair"/>
    <property type="evidence" value="ECO:0007669"/>
    <property type="project" value="TreeGrafter"/>
</dbReference>
<sequence length="800" mass="92438">MLKKFNHIKKMGVFDNFIWDTQVLSKGGAVQSFVDINIIYGRNYSGKTTLSRIVRALEKGEISNKYGTPSFNLKFSDNVEVTNLNLSTHDKKIRVFNEDFIRDNLRFISNPEESIESFAILGDDNNKIEMEISELNSELGTNEEGKETGLYARKKTATATYNNAFMKHKSASDNLDKQLTNKATGKDIGIKYKPERFGDQNYTIVKLKNEIAEVNKSSYKPLTEEQLGQYDKLITERVLPNLPQFKPPTLNLKSFEIDAEKLITKIISASDKIEELVKDAILNRWVNEGRTHHRDHHDKCAFCDNIISQERWIKLDKHFDEESEQLEKDIDVLTKKIAEERKSIKTVLSVNKSFFYSRFHNELDELVLNLEIAGKNYEVSLDSLIQQLHDRKKDTLNAKKFDTPLDSTPELIDAWDKYLDICSKNDTFTSSLNSEKTKAMKLLRYSEVFNYLITIDYQNLTSSIAELKNKSDEASSELSLITGMISQKQSLIIEKKRELNDEEKGAKKVNEYLNNFFGHKFLSLEAQKGQNDDMNSTKIRFEVMRDGKKAYHLSEGECSLLAFCYFLAKLDDIETRDSKPIIWIDDPISSLDGNHIFFIYSLLNAGIVSTGIFKQLFISTHNLDFLKYLKRLKDSFIDNVGRKISFQKSYFVVIRSEKTSTIQVMPSYLKEYVTEFNYLFHQIYKCSTIDVIDDTNYITFYNFANNARKFFEIYLYYKYPDQGMSESTLNLFFGEDKIPAILSDRINNEYSHLCGVFERAATPVEVPEMKTAACQIIEKLKEDEGQYSALLKSVGEYIEQ</sequence>
<dbReference type="InterPro" id="IPR026866">
    <property type="entry name" value="CR006_AAA"/>
</dbReference>
<evidence type="ECO:0000259" key="1">
    <source>
        <dbReference type="Pfam" id="PF13166"/>
    </source>
</evidence>
<name>A0AAW6XDB8_9GAMM</name>
<dbReference type="PANTHER" id="PTHR32182:SF0">
    <property type="entry name" value="DNA REPLICATION AND REPAIR PROTEIN RECF"/>
    <property type="match status" value="1"/>
</dbReference>
<dbReference type="EMBL" id="JARTLO010000067">
    <property type="protein sequence ID" value="MDK4769352.1"/>
    <property type="molecule type" value="Genomic_DNA"/>
</dbReference>
<protein>
    <submittedName>
        <fullName evidence="2">AAA family ATPase</fullName>
    </submittedName>
</protein>
<dbReference type="Pfam" id="PF13166">
    <property type="entry name" value="AAA_13"/>
    <property type="match status" value="1"/>
</dbReference>
<dbReference type="Proteomes" id="UP001173597">
    <property type="component" value="Unassembled WGS sequence"/>
</dbReference>
<evidence type="ECO:0000313" key="3">
    <source>
        <dbReference type="EMBL" id="MDK5173980.1"/>
    </source>
</evidence>
<proteinExistence type="predicted"/>
<dbReference type="SUPFAM" id="SSF52540">
    <property type="entry name" value="P-loop containing nucleoside triphosphate hydrolases"/>
    <property type="match status" value="1"/>
</dbReference>
<dbReference type="GO" id="GO:0006302">
    <property type="term" value="P:double-strand break repair"/>
    <property type="evidence" value="ECO:0007669"/>
    <property type="project" value="TreeGrafter"/>
</dbReference>
<dbReference type="Gene3D" id="3.40.50.300">
    <property type="entry name" value="P-loop containing nucleotide triphosphate hydrolases"/>
    <property type="match status" value="1"/>
</dbReference>
<dbReference type="RefSeq" id="WP_064388572.1">
    <property type="nucleotide sequence ID" value="NZ_JARTLO010000067.1"/>
</dbReference>
<evidence type="ECO:0000313" key="4">
    <source>
        <dbReference type="Proteomes" id="UP001173597"/>
    </source>
</evidence>
<dbReference type="EMBL" id="JARTOI010000089">
    <property type="protein sequence ID" value="MDK5173980.1"/>
    <property type="molecule type" value="Genomic_DNA"/>
</dbReference>
<dbReference type="AlphaFoldDB" id="A0AAW6XDB8"/>
<keyword evidence="5" id="KW-1185">Reference proteome</keyword>
<dbReference type="Proteomes" id="UP001174748">
    <property type="component" value="Unassembled WGS sequence"/>
</dbReference>
<dbReference type="InterPro" id="IPR027417">
    <property type="entry name" value="P-loop_NTPase"/>
</dbReference>
<comment type="caution">
    <text evidence="2">The sequence shown here is derived from an EMBL/GenBank/DDBJ whole genome shotgun (WGS) entry which is preliminary data.</text>
</comment>
<reference evidence="2" key="1">
    <citation type="submission" date="2023-01" db="EMBL/GenBank/DDBJ databases">
        <title>Genomic dissection of endemic carbapenem resistance: metallo-beta-lactamase gene dissemination through clonal, plasmid and integron transfer pathways.</title>
        <authorList>
            <person name="Macesic N."/>
        </authorList>
    </citation>
    <scope>NUCLEOTIDE SEQUENCE</scope>
    <source>
        <strain evidence="3">CPO382</strain>
        <strain evidence="2">CPO573</strain>
    </source>
</reference>
<evidence type="ECO:0000313" key="2">
    <source>
        <dbReference type="EMBL" id="MDK4769352.1"/>
    </source>
</evidence>
<feature type="domain" description="Protein CR006 P-loop" evidence="1">
    <location>
        <begin position="26"/>
        <end position="776"/>
    </location>
</feature>
<organism evidence="2 4">
    <name type="scientific">Serratia nevei</name>
    <dbReference type="NCBI Taxonomy" id="2703794"/>
    <lineage>
        <taxon>Bacteria</taxon>
        <taxon>Pseudomonadati</taxon>
        <taxon>Pseudomonadota</taxon>
        <taxon>Gammaproteobacteria</taxon>
        <taxon>Enterobacterales</taxon>
        <taxon>Yersiniaceae</taxon>
        <taxon>Serratia</taxon>
    </lineage>
</organism>
<accession>A0AAW6XDB8</accession>
<gene>
    <name evidence="2" type="ORF">P9854_26750</name>
    <name evidence="3" type="ORF">P9921_26470</name>
</gene>